<dbReference type="Gene3D" id="3.30.2400.10">
    <property type="entry name" value="Major capsid protein gp5"/>
    <property type="match status" value="1"/>
</dbReference>
<evidence type="ECO:0000256" key="2">
    <source>
        <dbReference type="ARBA" id="ARBA00022844"/>
    </source>
</evidence>
<dbReference type="InterPro" id="IPR054612">
    <property type="entry name" value="Phage_capsid-like_C"/>
</dbReference>
<keyword evidence="2" id="KW-0946">Virion</keyword>
<evidence type="ECO:0000259" key="3">
    <source>
        <dbReference type="Pfam" id="PF05065"/>
    </source>
</evidence>
<reference evidence="4" key="1">
    <citation type="submission" date="2020-04" db="EMBL/GenBank/DDBJ databases">
        <authorList>
            <person name="Chiriac C."/>
            <person name="Salcher M."/>
            <person name="Ghai R."/>
            <person name="Kavagutti S V."/>
        </authorList>
    </citation>
    <scope>NUCLEOTIDE SEQUENCE</scope>
</reference>
<dbReference type="InterPro" id="IPR024455">
    <property type="entry name" value="Phage_capsid"/>
</dbReference>
<dbReference type="Pfam" id="PF05065">
    <property type="entry name" value="Phage_capsid"/>
    <property type="match status" value="1"/>
</dbReference>
<protein>
    <submittedName>
        <fullName evidence="4">Major_cap_HK97, phage major capsid protein, HK97 family</fullName>
    </submittedName>
</protein>
<evidence type="ECO:0000313" key="4">
    <source>
        <dbReference type="EMBL" id="CAB4140331.1"/>
    </source>
</evidence>
<feature type="domain" description="Phage capsid-like C-terminal" evidence="3">
    <location>
        <begin position="53"/>
        <end position="330"/>
    </location>
</feature>
<dbReference type="EMBL" id="LR796378">
    <property type="protein sequence ID" value="CAB4140331.1"/>
    <property type="molecule type" value="Genomic_DNA"/>
</dbReference>
<name>A0A6J5M264_9CAUD</name>
<sequence length="339" mass="37155">MSATQKIIEAIKTSLHESRMVKIDLREASTLTGSGAGIGGRTYFDDAFAALRYANPFRMGAMQIKTPNMSSVQFVAKTGNATNQTNPWGYTFTPNNGTPGTATNTWQLPTRVITAQLPIRLAALDDINGLQEELIQDLTLEFAQQEAFSMALNNDQAGSSTTSTGATQGLRGLAMYLSNNDSAFGTSGNAITDGIHTIASINSGTAIPTYNQIVDMAKTLPAQYWNHPSTAWHIRPETILALRELKDLQGLPLFLEIGERGEGAVGSIFGAPVIINPYLNNIYPIYLANWSRFLQIADVEEMSIQMFEQTVPGFVTMWAEKRMVSTVRDPFAGVRYYYD</sequence>
<organism evidence="4">
    <name type="scientific">uncultured Caudovirales phage</name>
    <dbReference type="NCBI Taxonomy" id="2100421"/>
    <lineage>
        <taxon>Viruses</taxon>
        <taxon>Duplodnaviria</taxon>
        <taxon>Heunggongvirae</taxon>
        <taxon>Uroviricota</taxon>
        <taxon>Caudoviricetes</taxon>
        <taxon>Peduoviridae</taxon>
        <taxon>Maltschvirus</taxon>
        <taxon>Maltschvirus maltsch</taxon>
    </lineage>
</organism>
<gene>
    <name evidence="4" type="ORF">UFOVP405_34</name>
</gene>
<proteinExistence type="predicted"/>
<dbReference type="NCBIfam" id="TIGR01554">
    <property type="entry name" value="major_cap_HK97"/>
    <property type="match status" value="1"/>
</dbReference>
<evidence type="ECO:0000256" key="1">
    <source>
        <dbReference type="ARBA" id="ARBA00004328"/>
    </source>
</evidence>
<dbReference type="Gene3D" id="3.30.2320.10">
    <property type="entry name" value="hypothetical protein PF0899 domain"/>
    <property type="match status" value="1"/>
</dbReference>
<dbReference type="GO" id="GO:0044423">
    <property type="term" value="C:virion component"/>
    <property type="evidence" value="ECO:0007669"/>
    <property type="project" value="UniProtKB-KW"/>
</dbReference>
<accession>A0A6J5M264</accession>
<dbReference type="SUPFAM" id="SSF56563">
    <property type="entry name" value="Major capsid protein gp5"/>
    <property type="match status" value="1"/>
</dbReference>
<comment type="subcellular location">
    <subcellularLocation>
        <location evidence="1">Virion</location>
    </subcellularLocation>
</comment>